<dbReference type="GO" id="GO:0005524">
    <property type="term" value="F:ATP binding"/>
    <property type="evidence" value="ECO:0007669"/>
    <property type="project" value="UniProtKB-UniRule"/>
</dbReference>
<keyword evidence="1" id="KW-0547">Nucleotide-binding</keyword>
<proteinExistence type="inferred from homology"/>
<dbReference type="InterPro" id="IPR011330">
    <property type="entry name" value="Glyco_hydro/deAcase_b/a-brl"/>
</dbReference>
<reference evidence="2" key="2">
    <citation type="submission" date="2020-09" db="EMBL/GenBank/DDBJ databases">
        <authorList>
            <person name="Sun Q."/>
            <person name="Zhou Y."/>
        </authorList>
    </citation>
    <scope>NUCLEOTIDE SEQUENCE</scope>
    <source>
        <strain evidence="2">CGMCC 1.15725</strain>
    </source>
</reference>
<evidence type="ECO:0000256" key="1">
    <source>
        <dbReference type="HAMAP-Rule" id="MF_00691"/>
    </source>
</evidence>
<dbReference type="EMBL" id="BMJQ01000016">
    <property type="protein sequence ID" value="GGF39225.1"/>
    <property type="molecule type" value="Genomic_DNA"/>
</dbReference>
<dbReference type="InterPro" id="IPR005501">
    <property type="entry name" value="LamB/YcsF/PxpA-like"/>
</dbReference>
<dbReference type="PANTHER" id="PTHR30292:SF0">
    <property type="entry name" value="5-OXOPROLINASE SUBUNIT A"/>
    <property type="match status" value="1"/>
</dbReference>
<dbReference type="SUPFAM" id="SSF88713">
    <property type="entry name" value="Glycoside hydrolase/deacetylase"/>
    <property type="match status" value="1"/>
</dbReference>
<comment type="catalytic activity">
    <reaction evidence="1">
        <text>5-oxo-L-proline + ATP + 2 H2O = L-glutamate + ADP + phosphate + H(+)</text>
        <dbReference type="Rhea" id="RHEA:10348"/>
        <dbReference type="ChEBI" id="CHEBI:15377"/>
        <dbReference type="ChEBI" id="CHEBI:15378"/>
        <dbReference type="ChEBI" id="CHEBI:29985"/>
        <dbReference type="ChEBI" id="CHEBI:30616"/>
        <dbReference type="ChEBI" id="CHEBI:43474"/>
        <dbReference type="ChEBI" id="CHEBI:58402"/>
        <dbReference type="ChEBI" id="CHEBI:456216"/>
        <dbReference type="EC" id="3.5.2.9"/>
    </reaction>
</comment>
<comment type="caution">
    <text evidence="2">The sequence shown here is derived from an EMBL/GenBank/DDBJ whole genome shotgun (WGS) entry which is preliminary data.</text>
</comment>
<organism evidence="2 3">
    <name type="scientific">Aliidongia dinghuensis</name>
    <dbReference type="NCBI Taxonomy" id="1867774"/>
    <lineage>
        <taxon>Bacteria</taxon>
        <taxon>Pseudomonadati</taxon>
        <taxon>Pseudomonadota</taxon>
        <taxon>Alphaproteobacteria</taxon>
        <taxon>Rhodospirillales</taxon>
        <taxon>Dongiaceae</taxon>
        <taxon>Aliidongia</taxon>
    </lineage>
</organism>
<dbReference type="NCBIfam" id="NF003814">
    <property type="entry name" value="PRK05406.1-3"/>
    <property type="match status" value="1"/>
</dbReference>
<reference evidence="2" key="1">
    <citation type="journal article" date="2014" name="Int. J. Syst. Evol. Microbiol.">
        <title>Complete genome sequence of Corynebacterium casei LMG S-19264T (=DSM 44701T), isolated from a smear-ripened cheese.</title>
        <authorList>
            <consortium name="US DOE Joint Genome Institute (JGI-PGF)"/>
            <person name="Walter F."/>
            <person name="Albersmeier A."/>
            <person name="Kalinowski J."/>
            <person name="Ruckert C."/>
        </authorList>
    </citation>
    <scope>NUCLEOTIDE SEQUENCE</scope>
    <source>
        <strain evidence="2">CGMCC 1.15725</strain>
    </source>
</reference>
<accession>A0A8J2YY37</accession>
<dbReference type="CDD" id="cd10787">
    <property type="entry name" value="LamB_YcsF_like"/>
    <property type="match status" value="1"/>
</dbReference>
<dbReference type="Proteomes" id="UP000646365">
    <property type="component" value="Unassembled WGS sequence"/>
</dbReference>
<dbReference type="NCBIfam" id="NF003816">
    <property type="entry name" value="PRK05406.1-5"/>
    <property type="match status" value="1"/>
</dbReference>
<comment type="similarity">
    <text evidence="1">Belongs to the LamB/PxpA family.</text>
</comment>
<dbReference type="Gene3D" id="3.20.20.370">
    <property type="entry name" value="Glycoside hydrolase/deacetylase"/>
    <property type="match status" value="1"/>
</dbReference>
<gene>
    <name evidence="1" type="primary">pxpA</name>
    <name evidence="2" type="ORF">GCM10011611_51980</name>
</gene>
<dbReference type="GO" id="GO:0017168">
    <property type="term" value="F:5-oxoprolinase (ATP-hydrolyzing) activity"/>
    <property type="evidence" value="ECO:0007669"/>
    <property type="project" value="UniProtKB-UniRule"/>
</dbReference>
<dbReference type="PANTHER" id="PTHR30292">
    <property type="entry name" value="UNCHARACTERIZED PROTEIN YBGL-RELATED"/>
    <property type="match status" value="1"/>
</dbReference>
<dbReference type="GO" id="GO:0005975">
    <property type="term" value="P:carbohydrate metabolic process"/>
    <property type="evidence" value="ECO:0007669"/>
    <property type="project" value="InterPro"/>
</dbReference>
<dbReference type="Pfam" id="PF03746">
    <property type="entry name" value="LamB_YcsF"/>
    <property type="match status" value="1"/>
</dbReference>
<evidence type="ECO:0000313" key="2">
    <source>
        <dbReference type="EMBL" id="GGF39225.1"/>
    </source>
</evidence>
<keyword evidence="1" id="KW-0378">Hydrolase</keyword>
<dbReference type="HAMAP" id="MF_00691">
    <property type="entry name" value="PxpA"/>
    <property type="match status" value="1"/>
</dbReference>
<comment type="function">
    <text evidence="1">Catalyzes the cleavage of 5-oxoproline to form L-glutamate coupled to the hydrolysis of ATP to ADP and inorganic phosphate.</text>
</comment>
<name>A0A8J2YY37_9PROT</name>
<evidence type="ECO:0000313" key="3">
    <source>
        <dbReference type="Proteomes" id="UP000646365"/>
    </source>
</evidence>
<comment type="subunit">
    <text evidence="1">Forms a complex composed of PxpA, PxpB and PxpC.</text>
</comment>
<keyword evidence="3" id="KW-1185">Reference proteome</keyword>
<dbReference type="EC" id="3.5.2.9" evidence="1"/>
<protein>
    <recommendedName>
        <fullName evidence="1">5-oxoprolinase subunit A</fullName>
        <shortName evidence="1">5-OPase subunit A</shortName>
        <ecNumber evidence="1">3.5.2.9</ecNumber>
    </recommendedName>
    <alternativeName>
        <fullName evidence="1">5-oxoprolinase (ATP-hydrolyzing) subunit A</fullName>
    </alternativeName>
</protein>
<sequence>MRLIDLNADVGESFGNWRMGNDETVLGIVSSANVACGFHAGDPMVMAKTCEIAKRNGVSVGAHPGFADLQGFGRRPIPMSAAELETMVAYQIGAFIGIAARAGLPVAHVKAHGALYNLAEAELEVASAIARAVKAVDPALIMVGGTGSPMATAAEAAGVRFAAEGFPDRAYADDGKLLSRKLPGAVLHDPAEAAAQAVRMVVEGEIRTVGGKVLARQVNTLCIHGDEPTAGAVAGAIKAALVAAGVEIAILPKVMAA</sequence>
<dbReference type="RefSeq" id="WP_189051087.1">
    <property type="nucleotide sequence ID" value="NZ_BMJQ01000016.1"/>
</dbReference>
<keyword evidence="1" id="KW-0067">ATP-binding</keyword>
<dbReference type="AlphaFoldDB" id="A0A8J2YY37"/>